<name>A0AAE1WZ58_9LAMI</name>
<reference evidence="2" key="2">
    <citation type="journal article" date="2024" name="Plant">
        <title>Genomic evolution and insights into agronomic trait innovations of Sesamum species.</title>
        <authorList>
            <person name="Miao H."/>
            <person name="Wang L."/>
            <person name="Qu L."/>
            <person name="Liu H."/>
            <person name="Sun Y."/>
            <person name="Le M."/>
            <person name="Wang Q."/>
            <person name="Wei S."/>
            <person name="Zheng Y."/>
            <person name="Lin W."/>
            <person name="Duan Y."/>
            <person name="Cao H."/>
            <person name="Xiong S."/>
            <person name="Wang X."/>
            <person name="Wei L."/>
            <person name="Li C."/>
            <person name="Ma Q."/>
            <person name="Ju M."/>
            <person name="Zhao R."/>
            <person name="Li G."/>
            <person name="Mu C."/>
            <person name="Tian Q."/>
            <person name="Mei H."/>
            <person name="Zhang T."/>
            <person name="Gao T."/>
            <person name="Zhang H."/>
        </authorList>
    </citation>
    <scope>NUCLEOTIDE SEQUENCE</scope>
    <source>
        <strain evidence="2">K16</strain>
    </source>
</reference>
<gene>
    <name evidence="2" type="ORF">Sango_0923900</name>
</gene>
<dbReference type="Proteomes" id="UP001289374">
    <property type="component" value="Unassembled WGS sequence"/>
</dbReference>
<reference evidence="2" key="1">
    <citation type="submission" date="2020-06" db="EMBL/GenBank/DDBJ databases">
        <authorList>
            <person name="Li T."/>
            <person name="Hu X."/>
            <person name="Zhang T."/>
            <person name="Song X."/>
            <person name="Zhang H."/>
            <person name="Dai N."/>
            <person name="Sheng W."/>
            <person name="Hou X."/>
            <person name="Wei L."/>
        </authorList>
    </citation>
    <scope>NUCLEOTIDE SEQUENCE</scope>
    <source>
        <strain evidence="2">K16</strain>
        <tissue evidence="2">Leaf</tissue>
    </source>
</reference>
<evidence type="ECO:0000313" key="3">
    <source>
        <dbReference type="Proteomes" id="UP001289374"/>
    </source>
</evidence>
<sequence>MVCQAASQTRFRALKHENGIAGRTTIIVRVIACFQPLQNCQAEYFRQLLKPVTLLFWLDGYSQRFSNVSVSAWNSPDVDHMAFLQLEQNYNMPHFPPSMHSVNVEFPGQPNADLHDSNTRQPNVVGRLFNFQPPYNTLYPTRSPCLKDSQCPLPNWLGVSNKPIDASGAPQKKFLIFDQCGDQMRLFFSPSFPRQNQIVASKTPASANGVCEKVASQVDPRFMLKPVVEEKWDENHLNDGESDTLEDSEEIDALLYSDSDDEYDGGNDADDENDEVTSTRHPPFCTEKDYDRDTLLEEFTEEVASSDGSPKRQRLLDGRYKKSSLASFESPVKRARSYSYEDDVESSCAGPRSSHGDINREKKVKICEALKILESIIPGLKSSDPLSIIEKSIVYLETMKIEAEALGLSYPNRNSAILSQRFV</sequence>
<comment type="caution">
    <text evidence="2">The sequence shown here is derived from an EMBL/GenBank/DDBJ whole genome shotgun (WGS) entry which is preliminary data.</text>
</comment>
<feature type="compositionally biased region" description="Acidic residues" evidence="1">
    <location>
        <begin position="258"/>
        <end position="275"/>
    </location>
</feature>
<feature type="region of interest" description="Disordered" evidence="1">
    <location>
        <begin position="258"/>
        <end position="287"/>
    </location>
</feature>
<proteinExistence type="predicted"/>
<organism evidence="2 3">
    <name type="scientific">Sesamum angolense</name>
    <dbReference type="NCBI Taxonomy" id="2727404"/>
    <lineage>
        <taxon>Eukaryota</taxon>
        <taxon>Viridiplantae</taxon>
        <taxon>Streptophyta</taxon>
        <taxon>Embryophyta</taxon>
        <taxon>Tracheophyta</taxon>
        <taxon>Spermatophyta</taxon>
        <taxon>Magnoliopsida</taxon>
        <taxon>eudicotyledons</taxon>
        <taxon>Gunneridae</taxon>
        <taxon>Pentapetalae</taxon>
        <taxon>asterids</taxon>
        <taxon>lamiids</taxon>
        <taxon>Lamiales</taxon>
        <taxon>Pedaliaceae</taxon>
        <taxon>Sesamum</taxon>
    </lineage>
</organism>
<dbReference type="AlphaFoldDB" id="A0AAE1WZ58"/>
<keyword evidence="3" id="KW-1185">Reference proteome</keyword>
<dbReference type="EMBL" id="JACGWL010000005">
    <property type="protein sequence ID" value="KAK4401832.1"/>
    <property type="molecule type" value="Genomic_DNA"/>
</dbReference>
<dbReference type="PANTHER" id="PTHR36066:SF8">
    <property type="entry name" value="TRANSCRIPTION FACTOR SAC51"/>
    <property type="match status" value="1"/>
</dbReference>
<evidence type="ECO:0000313" key="2">
    <source>
        <dbReference type="EMBL" id="KAK4401832.1"/>
    </source>
</evidence>
<evidence type="ECO:0000256" key="1">
    <source>
        <dbReference type="SAM" id="MobiDB-lite"/>
    </source>
</evidence>
<dbReference type="PANTHER" id="PTHR36066">
    <property type="entry name" value="TRANSCRIPTION FACTOR BHLH145"/>
    <property type="match status" value="1"/>
</dbReference>
<protein>
    <submittedName>
        <fullName evidence="2">Transcription factor SAC51</fullName>
    </submittedName>
</protein>
<accession>A0AAE1WZ58</accession>
<dbReference type="InterPro" id="IPR037546">
    <property type="entry name" value="SAC51-like"/>
</dbReference>